<evidence type="ECO:0000259" key="1">
    <source>
        <dbReference type="Pfam" id="PF05598"/>
    </source>
</evidence>
<reference evidence="2" key="1">
    <citation type="journal article" date="2014" name="Front. Microbiol.">
        <title>High frequency of phylogenetically diverse reductive dehalogenase-homologous genes in deep subseafloor sedimentary metagenomes.</title>
        <authorList>
            <person name="Kawai M."/>
            <person name="Futagami T."/>
            <person name="Toyoda A."/>
            <person name="Takaki Y."/>
            <person name="Nishi S."/>
            <person name="Hori S."/>
            <person name="Arai W."/>
            <person name="Tsubouchi T."/>
            <person name="Morono Y."/>
            <person name="Uchiyama I."/>
            <person name="Ito T."/>
            <person name="Fujiyama A."/>
            <person name="Inagaki F."/>
            <person name="Takami H."/>
        </authorList>
    </citation>
    <scope>NUCLEOTIDE SEQUENCE</scope>
    <source>
        <strain evidence="2">Expedition CK06-06</strain>
    </source>
</reference>
<dbReference type="EMBL" id="BARS01025375">
    <property type="protein sequence ID" value="GAG03427.1"/>
    <property type="molecule type" value="Genomic_DNA"/>
</dbReference>
<organism evidence="2">
    <name type="scientific">marine sediment metagenome</name>
    <dbReference type="NCBI Taxonomy" id="412755"/>
    <lineage>
        <taxon>unclassified sequences</taxon>
        <taxon>metagenomes</taxon>
        <taxon>ecological metagenomes</taxon>
    </lineage>
</organism>
<evidence type="ECO:0000313" key="2">
    <source>
        <dbReference type="EMBL" id="GAG03427.1"/>
    </source>
</evidence>
<feature type="non-terminal residue" evidence="2">
    <location>
        <position position="263"/>
    </location>
</feature>
<gene>
    <name evidence="2" type="ORF">S01H1_40115</name>
</gene>
<feature type="domain" description="Transposase InsH N-terminal" evidence="1">
    <location>
        <begin position="46"/>
        <end position="118"/>
    </location>
</feature>
<dbReference type="InterPro" id="IPR008490">
    <property type="entry name" value="Transposase_InsH_N"/>
</dbReference>
<name>X0UW53_9ZZZZ</name>
<comment type="caution">
    <text evidence="2">The sequence shown here is derived from an EMBL/GenBank/DDBJ whole genome shotgun (WGS) entry which is preliminary data.</text>
</comment>
<dbReference type="AlphaFoldDB" id="X0UW53"/>
<sequence length="263" mass="30192">MIRIKDHKQGHLFDPWSFLSPKRRQLLDQSWAGLFKKQILCELPVSKLAPFFNDSFGRPTKELHSVLAVLVLQQALDLDDEQTIDQLAFNIQWHYALNITEESDSAKYFCPKTLWNMRSIAVENGLEALLFDGITNKLAAVFKVNTDKQRIDSVHIKSNMRRLGRIGIFSKSMHKFLVNLKRGYQAQFETVAKAIIDKYLSEKALGCFSMVKPSESKKTLASVACDLFDLVEQFKDCEQVSAMHSYKLLERVLKEQCNLQVSD</sequence>
<accession>X0UW53</accession>
<dbReference type="Pfam" id="PF05598">
    <property type="entry name" value="DUF772"/>
    <property type="match status" value="1"/>
</dbReference>
<proteinExistence type="predicted"/>
<protein>
    <recommendedName>
        <fullName evidence="1">Transposase InsH N-terminal domain-containing protein</fullName>
    </recommendedName>
</protein>